<evidence type="ECO:0000256" key="2">
    <source>
        <dbReference type="SAM" id="SignalP"/>
    </source>
</evidence>
<gene>
    <name evidence="3" type="ORF">ACFPM3_13355</name>
</gene>
<evidence type="ECO:0000313" key="3">
    <source>
        <dbReference type="EMBL" id="MFC5023120.1"/>
    </source>
</evidence>
<feature type="region of interest" description="Disordered" evidence="1">
    <location>
        <begin position="115"/>
        <end position="143"/>
    </location>
</feature>
<dbReference type="Proteomes" id="UP001595829">
    <property type="component" value="Unassembled WGS sequence"/>
</dbReference>
<sequence>MNVKSQVGTGILATCLASAAAAALASPAAAAEAPVEVPLQPLGMVLPMEPPTVSTGVPLPMPGTPEGVGRVGEGGLPELLLLPRTPIAGELPETEIAAPLPALLGGRPLGTALLTSPSSEVKTSTPGATLGEPLTLPKAESLGLPGVRLPSAGLLAPVLSGALESDLGLGGPDA</sequence>
<evidence type="ECO:0008006" key="5">
    <source>
        <dbReference type="Google" id="ProtNLM"/>
    </source>
</evidence>
<evidence type="ECO:0000313" key="4">
    <source>
        <dbReference type="Proteomes" id="UP001595829"/>
    </source>
</evidence>
<name>A0ABV9XFP1_9ACTN</name>
<reference evidence="4" key="1">
    <citation type="journal article" date="2019" name="Int. J. Syst. Evol. Microbiol.">
        <title>The Global Catalogue of Microorganisms (GCM) 10K type strain sequencing project: providing services to taxonomists for standard genome sequencing and annotation.</title>
        <authorList>
            <consortium name="The Broad Institute Genomics Platform"/>
            <consortium name="The Broad Institute Genome Sequencing Center for Infectious Disease"/>
            <person name="Wu L."/>
            <person name="Ma J."/>
        </authorList>
    </citation>
    <scope>NUCLEOTIDE SEQUENCE [LARGE SCALE GENOMIC DNA]</scope>
    <source>
        <strain evidence="4">CGMCC 4.1648</strain>
    </source>
</reference>
<evidence type="ECO:0000256" key="1">
    <source>
        <dbReference type="SAM" id="MobiDB-lite"/>
    </source>
</evidence>
<comment type="caution">
    <text evidence="3">The sequence shown here is derived from an EMBL/GenBank/DDBJ whole genome shotgun (WGS) entry which is preliminary data.</text>
</comment>
<feature type="signal peptide" evidence="2">
    <location>
        <begin position="1"/>
        <end position="30"/>
    </location>
</feature>
<keyword evidence="4" id="KW-1185">Reference proteome</keyword>
<organism evidence="3 4">
    <name type="scientific">Streptomyces coeruleoprunus</name>
    <dbReference type="NCBI Taxonomy" id="285563"/>
    <lineage>
        <taxon>Bacteria</taxon>
        <taxon>Bacillati</taxon>
        <taxon>Actinomycetota</taxon>
        <taxon>Actinomycetes</taxon>
        <taxon>Kitasatosporales</taxon>
        <taxon>Streptomycetaceae</taxon>
        <taxon>Streptomyces</taxon>
    </lineage>
</organism>
<dbReference type="EMBL" id="JBHSJD010000007">
    <property type="protein sequence ID" value="MFC5023120.1"/>
    <property type="molecule type" value="Genomic_DNA"/>
</dbReference>
<feature type="chain" id="PRO_5045810145" description="Secreted protein" evidence="2">
    <location>
        <begin position="31"/>
        <end position="174"/>
    </location>
</feature>
<accession>A0ABV9XFP1</accession>
<protein>
    <recommendedName>
        <fullName evidence="5">Secreted protein</fullName>
    </recommendedName>
</protein>
<keyword evidence="2" id="KW-0732">Signal</keyword>
<dbReference type="RefSeq" id="WP_345690228.1">
    <property type="nucleotide sequence ID" value="NZ_BAABIT010000001.1"/>
</dbReference>
<feature type="compositionally biased region" description="Polar residues" evidence="1">
    <location>
        <begin position="116"/>
        <end position="127"/>
    </location>
</feature>
<proteinExistence type="predicted"/>